<comment type="caution">
    <text evidence="2">The sequence shown here is derived from an EMBL/GenBank/DDBJ whole genome shotgun (WGS) entry which is preliminary data.</text>
</comment>
<dbReference type="AlphaFoldDB" id="A0A176RY10"/>
<dbReference type="Pfam" id="PF04359">
    <property type="entry name" value="DUF493"/>
    <property type="match status" value="1"/>
</dbReference>
<dbReference type="InterPro" id="IPR007454">
    <property type="entry name" value="UPF0250_YbeD-like"/>
</dbReference>
<evidence type="ECO:0000256" key="1">
    <source>
        <dbReference type="ARBA" id="ARBA00008460"/>
    </source>
</evidence>
<keyword evidence="3" id="KW-1185">Reference proteome</keyword>
<gene>
    <name evidence="2" type="ORF">THIOM_003700</name>
</gene>
<dbReference type="PANTHER" id="PTHR38036:SF1">
    <property type="entry name" value="UPF0250 PROTEIN YBED"/>
    <property type="match status" value="1"/>
</dbReference>
<dbReference type="Proteomes" id="UP000076962">
    <property type="component" value="Unassembled WGS sequence"/>
</dbReference>
<dbReference type="PANTHER" id="PTHR38036">
    <property type="entry name" value="UPF0250 PROTEIN YBED"/>
    <property type="match status" value="1"/>
</dbReference>
<dbReference type="InterPro" id="IPR027471">
    <property type="entry name" value="YbeD-like_sf"/>
</dbReference>
<sequence>MANDEDIDLFDFPCEFPLKVMGKAAEDFELLIVEIVRRHCQELGAVTTRSSKGGKYMS</sequence>
<evidence type="ECO:0000313" key="3">
    <source>
        <dbReference type="Proteomes" id="UP000076962"/>
    </source>
</evidence>
<accession>A0A176RY10</accession>
<organism evidence="2 3">
    <name type="scientific">Candidatus Thiomargarita nelsonii</name>
    <dbReference type="NCBI Taxonomy" id="1003181"/>
    <lineage>
        <taxon>Bacteria</taxon>
        <taxon>Pseudomonadati</taxon>
        <taxon>Pseudomonadota</taxon>
        <taxon>Gammaproteobacteria</taxon>
        <taxon>Thiotrichales</taxon>
        <taxon>Thiotrichaceae</taxon>
        <taxon>Thiomargarita</taxon>
    </lineage>
</organism>
<proteinExistence type="inferred from homology"/>
<dbReference type="GO" id="GO:0005829">
    <property type="term" value="C:cytosol"/>
    <property type="evidence" value="ECO:0007669"/>
    <property type="project" value="TreeGrafter"/>
</dbReference>
<feature type="non-terminal residue" evidence="2">
    <location>
        <position position="58"/>
    </location>
</feature>
<name>A0A176RY10_9GAMM</name>
<evidence type="ECO:0000313" key="2">
    <source>
        <dbReference type="EMBL" id="OAD20589.1"/>
    </source>
</evidence>
<reference evidence="2 3" key="1">
    <citation type="submission" date="2016-05" db="EMBL/GenBank/DDBJ databases">
        <title>Single-cell genome of chain-forming Candidatus Thiomargarita nelsonii and comparison to other large sulfur-oxidizing bacteria.</title>
        <authorList>
            <person name="Winkel M."/>
            <person name="Salman V."/>
            <person name="Woyke T."/>
            <person name="Schulz-Vogt H."/>
            <person name="Richter M."/>
            <person name="Flood B."/>
            <person name="Bailey J."/>
            <person name="Amann R."/>
            <person name="Mussmann M."/>
        </authorList>
    </citation>
    <scope>NUCLEOTIDE SEQUENCE [LARGE SCALE GENOMIC DNA]</scope>
    <source>
        <strain evidence="2 3">THI036</strain>
    </source>
</reference>
<dbReference type="EMBL" id="LUTY01002252">
    <property type="protein sequence ID" value="OAD20589.1"/>
    <property type="molecule type" value="Genomic_DNA"/>
</dbReference>
<comment type="similarity">
    <text evidence="1">Belongs to the UPF0250 family.</text>
</comment>
<dbReference type="SUPFAM" id="SSF117991">
    <property type="entry name" value="YbeD/HP0495-like"/>
    <property type="match status" value="1"/>
</dbReference>
<protein>
    <submittedName>
        <fullName evidence="2">Protein containing DUF493</fullName>
    </submittedName>
</protein>
<dbReference type="Gene3D" id="3.30.70.260">
    <property type="match status" value="1"/>
</dbReference>